<protein>
    <submittedName>
        <fullName evidence="1">Uncharacterized protein</fullName>
    </submittedName>
</protein>
<proteinExistence type="predicted"/>
<organism evidence="1 2">
    <name type="scientific">Blautia obeum</name>
    <dbReference type="NCBI Taxonomy" id="40520"/>
    <lineage>
        <taxon>Bacteria</taxon>
        <taxon>Bacillati</taxon>
        <taxon>Bacillota</taxon>
        <taxon>Clostridia</taxon>
        <taxon>Lachnospirales</taxon>
        <taxon>Lachnospiraceae</taxon>
        <taxon>Blautia</taxon>
    </lineage>
</organism>
<dbReference type="AlphaFoldDB" id="A0A411ZUN9"/>
<evidence type="ECO:0000313" key="1">
    <source>
        <dbReference type="EMBL" id="RGQ06518.1"/>
    </source>
</evidence>
<accession>A0A411ZUN9</accession>
<evidence type="ECO:0000313" key="2">
    <source>
        <dbReference type="Proteomes" id="UP000283585"/>
    </source>
</evidence>
<gene>
    <name evidence="1" type="ORF">DWZ12_04845</name>
</gene>
<comment type="caution">
    <text evidence="1">The sequence shown here is derived from an EMBL/GenBank/DDBJ whole genome shotgun (WGS) entry which is preliminary data.</text>
</comment>
<dbReference type="RefSeq" id="WP_118044460.1">
    <property type="nucleotide sequence ID" value="NZ_QRSS01000004.1"/>
</dbReference>
<reference evidence="1 2" key="1">
    <citation type="submission" date="2018-08" db="EMBL/GenBank/DDBJ databases">
        <title>A genome reference for cultivated species of the human gut microbiota.</title>
        <authorList>
            <person name="Zou Y."/>
            <person name="Xue W."/>
            <person name="Luo G."/>
        </authorList>
    </citation>
    <scope>NUCLEOTIDE SEQUENCE [LARGE SCALE GENOMIC DNA]</scope>
    <source>
        <strain evidence="1 2">AF29-2BH</strain>
    </source>
</reference>
<name>A0A411ZUN9_9FIRM</name>
<dbReference type="EMBL" id="QRSS01000004">
    <property type="protein sequence ID" value="RGQ06518.1"/>
    <property type="molecule type" value="Genomic_DNA"/>
</dbReference>
<sequence length="133" mass="15631">MDKNSFLTVRINGDDIPILCSLSVLEKIQEKYGSIEEYANRICKTKENENGERVFADDLPDVAAIYYTLPLMIDEGVTVYNEERKIKMDALKPEYIYRHYETPLRLIGWTLYQELMRSIHAPKRQPLTETNRK</sequence>
<dbReference type="Proteomes" id="UP000283585">
    <property type="component" value="Unassembled WGS sequence"/>
</dbReference>